<feature type="domain" description="N-acetyltransferase" evidence="4">
    <location>
        <begin position="31"/>
        <end position="221"/>
    </location>
</feature>
<sequence length="239" mass="25879">MDLETTTPGQAGGGSSSSSSSSSSSHGSGLLIERIASPAALEPHLASLRRLLQRCVNDDPTSSSIGFLAPLSDQAAIRYWLDLLPLPSSSPSSSSSTPSSSPSLSLLVATHADVPGVLATVQIALPAAQTHAHRGEVRKLLVHPTYRRHGFGRLMMAEVERLARHELGLDVLTLDTAREAPAREFYRRAGWTEFGVAPDYAQWADGRRHACSFFIKSIGAERPERRRDEDDEEERADDP</sequence>
<name>A0A0M8MZB3_ESCWE</name>
<keyword evidence="2" id="KW-0012">Acyltransferase</keyword>
<evidence type="ECO:0000256" key="3">
    <source>
        <dbReference type="SAM" id="MobiDB-lite"/>
    </source>
</evidence>
<evidence type="ECO:0000259" key="4">
    <source>
        <dbReference type="PROSITE" id="PS51186"/>
    </source>
</evidence>
<comment type="caution">
    <text evidence="5">The sequence shown here is derived from an EMBL/GenBank/DDBJ whole genome shotgun (WGS) entry which is preliminary data.</text>
</comment>
<dbReference type="InterPro" id="IPR016181">
    <property type="entry name" value="Acyl_CoA_acyltransferase"/>
</dbReference>
<dbReference type="Proteomes" id="UP000053831">
    <property type="component" value="Unassembled WGS sequence"/>
</dbReference>
<evidence type="ECO:0000256" key="2">
    <source>
        <dbReference type="ARBA" id="ARBA00023315"/>
    </source>
</evidence>
<dbReference type="PROSITE" id="PS51186">
    <property type="entry name" value="GNAT"/>
    <property type="match status" value="1"/>
</dbReference>
<dbReference type="AlphaFoldDB" id="A0A0M8MZB3"/>
<dbReference type="GO" id="GO:0016747">
    <property type="term" value="F:acyltransferase activity, transferring groups other than amino-acyl groups"/>
    <property type="evidence" value="ECO:0007669"/>
    <property type="project" value="InterPro"/>
</dbReference>
<dbReference type="PANTHER" id="PTHR43877:SF2">
    <property type="entry name" value="AMINOALKYLPHOSPHONATE N-ACETYLTRANSFERASE-RELATED"/>
    <property type="match status" value="1"/>
</dbReference>
<keyword evidence="1 5" id="KW-0808">Transferase</keyword>
<gene>
    <name evidence="5" type="ORF">ESCO_002028</name>
</gene>
<dbReference type="OrthoDB" id="41532at2759"/>
<dbReference type="Pfam" id="PF00583">
    <property type="entry name" value="Acetyltransf_1"/>
    <property type="match status" value="1"/>
</dbReference>
<feature type="region of interest" description="Disordered" evidence="3">
    <location>
        <begin position="1"/>
        <end position="28"/>
    </location>
</feature>
<feature type="compositionally biased region" description="Low complexity" evidence="3">
    <location>
        <begin position="16"/>
        <end position="28"/>
    </location>
</feature>
<evidence type="ECO:0000313" key="5">
    <source>
        <dbReference type="EMBL" id="KOS22346.1"/>
    </source>
</evidence>
<protein>
    <submittedName>
        <fullName evidence="5">Acetyltransferase</fullName>
    </submittedName>
</protein>
<dbReference type="SUPFAM" id="SSF55729">
    <property type="entry name" value="Acyl-CoA N-acyltransferases (Nat)"/>
    <property type="match status" value="1"/>
</dbReference>
<reference evidence="5 6" key="1">
    <citation type="submission" date="2015-07" db="EMBL/GenBank/DDBJ databases">
        <title>The genome of the fungus Escovopsis weberi, a specialized disease agent of ant agriculture.</title>
        <authorList>
            <person name="de Man T.J."/>
            <person name="Stajich J.E."/>
            <person name="Kubicek C.P."/>
            <person name="Chenthamara K."/>
            <person name="Atanasova L."/>
            <person name="Druzhinina I.S."/>
            <person name="Birnbaum S."/>
            <person name="Barribeau S.M."/>
            <person name="Teiling C."/>
            <person name="Suen G."/>
            <person name="Currie C."/>
            <person name="Gerardo N.M."/>
        </authorList>
    </citation>
    <scope>NUCLEOTIDE SEQUENCE [LARGE SCALE GENOMIC DNA]</scope>
</reference>
<keyword evidence="6" id="KW-1185">Reference proteome</keyword>
<dbReference type="CDD" id="cd04301">
    <property type="entry name" value="NAT_SF"/>
    <property type="match status" value="1"/>
</dbReference>
<dbReference type="InterPro" id="IPR000182">
    <property type="entry name" value="GNAT_dom"/>
</dbReference>
<evidence type="ECO:0000256" key="1">
    <source>
        <dbReference type="ARBA" id="ARBA00022679"/>
    </source>
</evidence>
<accession>A0A0M8MZB3</accession>
<organism evidence="5 6">
    <name type="scientific">Escovopsis weberi</name>
    <dbReference type="NCBI Taxonomy" id="150374"/>
    <lineage>
        <taxon>Eukaryota</taxon>
        <taxon>Fungi</taxon>
        <taxon>Dikarya</taxon>
        <taxon>Ascomycota</taxon>
        <taxon>Pezizomycotina</taxon>
        <taxon>Sordariomycetes</taxon>
        <taxon>Hypocreomycetidae</taxon>
        <taxon>Hypocreales</taxon>
        <taxon>Hypocreaceae</taxon>
        <taxon>Escovopsis</taxon>
    </lineage>
</organism>
<dbReference type="Gene3D" id="3.40.630.30">
    <property type="match status" value="1"/>
</dbReference>
<proteinExistence type="predicted"/>
<evidence type="ECO:0000313" key="6">
    <source>
        <dbReference type="Proteomes" id="UP000053831"/>
    </source>
</evidence>
<dbReference type="PANTHER" id="PTHR43877">
    <property type="entry name" value="AMINOALKYLPHOSPHONATE N-ACETYLTRANSFERASE-RELATED-RELATED"/>
    <property type="match status" value="1"/>
</dbReference>
<dbReference type="EMBL" id="LGSR01000006">
    <property type="protein sequence ID" value="KOS22346.1"/>
    <property type="molecule type" value="Genomic_DNA"/>
</dbReference>
<dbReference type="InterPro" id="IPR050832">
    <property type="entry name" value="Bact_Acetyltransf"/>
</dbReference>